<dbReference type="GO" id="GO:0004343">
    <property type="term" value="F:glucosamine 6-phosphate N-acetyltransferase activity"/>
    <property type="evidence" value="ECO:0007669"/>
    <property type="project" value="TreeGrafter"/>
</dbReference>
<dbReference type="AlphaFoldDB" id="A0A1G2CM43"/>
<accession>A0A1G2CM43</accession>
<protein>
    <recommendedName>
        <fullName evidence="1">N-acetyltransferase domain-containing protein</fullName>
    </recommendedName>
</protein>
<dbReference type="Pfam" id="PF00583">
    <property type="entry name" value="Acetyltransf_1"/>
    <property type="match status" value="1"/>
</dbReference>
<evidence type="ECO:0000313" key="3">
    <source>
        <dbReference type="Proteomes" id="UP000178348"/>
    </source>
</evidence>
<evidence type="ECO:0000313" key="2">
    <source>
        <dbReference type="EMBL" id="OGZ01711.1"/>
    </source>
</evidence>
<comment type="caution">
    <text evidence="2">The sequence shown here is derived from an EMBL/GenBank/DDBJ whole genome shotgun (WGS) entry which is preliminary data.</text>
</comment>
<dbReference type="InterPro" id="IPR016181">
    <property type="entry name" value="Acyl_CoA_acyltransferase"/>
</dbReference>
<sequence length="146" mass="16132">MPAISILKKASSRDLKDLNVLMDQMSRSAHSAHRLSLAELRGVLRDKNVTVLVVRDGKRIIATGTLTAIPTMIGMRGRLEDVVVDEGYRGKGLGEKISRYLLVLAKKKKAISIELTSHPSRAAAIALYEKIGFKKHETNVYRLPLA</sequence>
<proteinExistence type="predicted"/>
<dbReference type="SUPFAM" id="SSF55729">
    <property type="entry name" value="Acyl-CoA N-acyltransferases (Nat)"/>
    <property type="match status" value="1"/>
</dbReference>
<dbReference type="InterPro" id="IPR039143">
    <property type="entry name" value="GNPNAT1-like"/>
</dbReference>
<dbReference type="CDD" id="cd04301">
    <property type="entry name" value="NAT_SF"/>
    <property type="match status" value="1"/>
</dbReference>
<dbReference type="InterPro" id="IPR000182">
    <property type="entry name" value="GNAT_dom"/>
</dbReference>
<dbReference type="PANTHER" id="PTHR13355:SF11">
    <property type="entry name" value="GLUCOSAMINE 6-PHOSPHATE N-ACETYLTRANSFERASE"/>
    <property type="match status" value="1"/>
</dbReference>
<feature type="domain" description="N-acetyltransferase" evidence="1">
    <location>
        <begin position="5"/>
        <end position="146"/>
    </location>
</feature>
<reference evidence="2 3" key="1">
    <citation type="journal article" date="2016" name="Nat. Commun.">
        <title>Thousands of microbial genomes shed light on interconnected biogeochemical processes in an aquifer system.</title>
        <authorList>
            <person name="Anantharaman K."/>
            <person name="Brown C.T."/>
            <person name="Hug L.A."/>
            <person name="Sharon I."/>
            <person name="Castelle C.J."/>
            <person name="Probst A.J."/>
            <person name="Thomas B.C."/>
            <person name="Singh A."/>
            <person name="Wilkins M.J."/>
            <person name="Karaoz U."/>
            <person name="Brodie E.L."/>
            <person name="Williams K.H."/>
            <person name="Hubbard S.S."/>
            <person name="Banfield J.F."/>
        </authorList>
    </citation>
    <scope>NUCLEOTIDE SEQUENCE [LARGE SCALE GENOMIC DNA]</scope>
</reference>
<dbReference type="Proteomes" id="UP000178348">
    <property type="component" value="Unassembled WGS sequence"/>
</dbReference>
<name>A0A1G2CM43_9BACT</name>
<gene>
    <name evidence="2" type="ORF">A2946_01450</name>
</gene>
<dbReference type="Gene3D" id="3.40.630.30">
    <property type="match status" value="1"/>
</dbReference>
<evidence type="ECO:0000259" key="1">
    <source>
        <dbReference type="PROSITE" id="PS51186"/>
    </source>
</evidence>
<organism evidence="2 3">
    <name type="scientific">Candidatus Liptonbacteria bacterium RIFCSPLOWO2_01_FULL_53_13</name>
    <dbReference type="NCBI Taxonomy" id="1798651"/>
    <lineage>
        <taxon>Bacteria</taxon>
        <taxon>Candidatus Liptoniibacteriota</taxon>
    </lineage>
</organism>
<dbReference type="PANTHER" id="PTHR13355">
    <property type="entry name" value="GLUCOSAMINE 6-PHOSPHATE N-ACETYLTRANSFERASE"/>
    <property type="match status" value="1"/>
</dbReference>
<dbReference type="PROSITE" id="PS51186">
    <property type="entry name" value="GNAT"/>
    <property type="match status" value="1"/>
</dbReference>
<dbReference type="EMBL" id="MHLB01000033">
    <property type="protein sequence ID" value="OGZ01711.1"/>
    <property type="molecule type" value="Genomic_DNA"/>
</dbReference>